<comment type="caution">
    <text evidence="2">The sequence shown here is derived from an EMBL/GenBank/DDBJ whole genome shotgun (WGS) entry which is preliminary data.</text>
</comment>
<evidence type="ECO:0000313" key="2">
    <source>
        <dbReference type="EMBL" id="MFM9414124.1"/>
    </source>
</evidence>
<proteinExistence type="predicted"/>
<gene>
    <name evidence="2" type="ORF">ACKQTC_07065</name>
</gene>
<dbReference type="EMBL" id="JBJUVG010000010">
    <property type="protein sequence ID" value="MFM9414124.1"/>
    <property type="molecule type" value="Genomic_DNA"/>
</dbReference>
<reference evidence="2 3" key="1">
    <citation type="journal article" date="2016" name="Int. J. Syst. Evol. Microbiol.">
        <title>Peptococcus simiae sp. nov., isolated from rhesus macaque faeces and emended description of the genus Peptococcus.</title>
        <authorList>
            <person name="Shkoporov A.N."/>
            <person name="Efimov B.A."/>
            <person name="Kondova I."/>
            <person name="Ouwerling B."/>
            <person name="Chaplin A.V."/>
            <person name="Shcherbakova V.A."/>
            <person name="Langermans J.A.M."/>
        </authorList>
    </citation>
    <scope>NUCLEOTIDE SEQUENCE [LARGE SCALE GENOMIC DNA]</scope>
    <source>
        <strain evidence="2 3">M108</strain>
    </source>
</reference>
<dbReference type="Proteomes" id="UP001631949">
    <property type="component" value="Unassembled WGS sequence"/>
</dbReference>
<accession>A0ABW9GZS1</accession>
<protein>
    <submittedName>
        <fullName evidence="2">Panacea domain-containing protein</fullName>
    </submittedName>
</protein>
<feature type="domain" description="Antitoxin SocA-like Panacea" evidence="1">
    <location>
        <begin position="23"/>
        <end position="117"/>
    </location>
</feature>
<keyword evidence="3" id="KW-1185">Reference proteome</keyword>
<name>A0ABW9GZS1_9FIRM</name>
<dbReference type="RefSeq" id="WP_408977739.1">
    <property type="nucleotide sequence ID" value="NZ_JBJUVG010000010.1"/>
</dbReference>
<dbReference type="Pfam" id="PF13274">
    <property type="entry name" value="SocA_Panacea"/>
    <property type="match status" value="1"/>
</dbReference>
<organism evidence="2 3">
    <name type="scientific">Peptococcus simiae</name>
    <dbReference type="NCBI Taxonomy" id="1643805"/>
    <lineage>
        <taxon>Bacteria</taxon>
        <taxon>Bacillati</taxon>
        <taxon>Bacillota</taxon>
        <taxon>Clostridia</taxon>
        <taxon>Eubacteriales</taxon>
        <taxon>Peptococcaceae</taxon>
        <taxon>Peptococcus</taxon>
    </lineage>
</organism>
<evidence type="ECO:0000313" key="3">
    <source>
        <dbReference type="Proteomes" id="UP001631949"/>
    </source>
</evidence>
<dbReference type="InterPro" id="IPR025272">
    <property type="entry name" value="SocA_Panacea"/>
</dbReference>
<evidence type="ECO:0000259" key="1">
    <source>
        <dbReference type="Pfam" id="PF13274"/>
    </source>
</evidence>
<sequence length="150" mass="17121">MASVLDVAKYIIENLGETTTMKLQKLVYYSQAWSLAWDGVPLFNEDFEAWANGPVCRELYNEHRGIFTVQSTSFLAGRNITGLFTDAELETMDVVLHDYGNKEARWLSELTHKERPWRETRGNTPLGERSNAIIPKELMLEYYAGLLADG</sequence>